<comment type="pathway">
    <text evidence="1 6">Carbohydrate biosynthesis; dTDP-L-rhamnose biosynthesis.</text>
</comment>
<dbReference type="Gene3D" id="3.90.25.10">
    <property type="entry name" value="UDP-galactose 4-epimerase, domain 1"/>
    <property type="match status" value="1"/>
</dbReference>
<accession>A0ABW3NYR3</accession>
<dbReference type="Pfam" id="PF04321">
    <property type="entry name" value="RmlD_sub_bind"/>
    <property type="match status" value="1"/>
</dbReference>
<dbReference type="EMBL" id="JBHTLS010000087">
    <property type="protein sequence ID" value="MFD1104274.1"/>
    <property type="molecule type" value="Genomic_DNA"/>
</dbReference>
<dbReference type="Proteomes" id="UP001597203">
    <property type="component" value="Unassembled WGS sequence"/>
</dbReference>
<dbReference type="PANTHER" id="PTHR10491:SF4">
    <property type="entry name" value="METHIONINE ADENOSYLTRANSFERASE 2 SUBUNIT BETA"/>
    <property type="match status" value="1"/>
</dbReference>
<evidence type="ECO:0000256" key="1">
    <source>
        <dbReference type="ARBA" id="ARBA00004781"/>
    </source>
</evidence>
<comment type="similarity">
    <text evidence="2 6">Belongs to the dTDP-4-dehydrorhamnose reductase family.</text>
</comment>
<dbReference type="PANTHER" id="PTHR10491">
    <property type="entry name" value="DTDP-4-DEHYDRORHAMNOSE REDUCTASE"/>
    <property type="match status" value="1"/>
</dbReference>
<dbReference type="SUPFAM" id="SSF51735">
    <property type="entry name" value="NAD(P)-binding Rossmann-fold domains"/>
    <property type="match status" value="1"/>
</dbReference>
<evidence type="ECO:0000313" key="9">
    <source>
        <dbReference type="Proteomes" id="UP001597203"/>
    </source>
</evidence>
<protein>
    <recommendedName>
        <fullName evidence="4 6">dTDP-4-dehydrorhamnose reductase</fullName>
        <ecNumber evidence="3 6">1.1.1.133</ecNumber>
    </recommendedName>
</protein>
<evidence type="ECO:0000259" key="7">
    <source>
        <dbReference type="Pfam" id="PF04321"/>
    </source>
</evidence>
<dbReference type="Gene3D" id="3.40.50.720">
    <property type="entry name" value="NAD(P)-binding Rossmann-like Domain"/>
    <property type="match status" value="1"/>
</dbReference>
<dbReference type="InterPro" id="IPR029903">
    <property type="entry name" value="RmlD-like-bd"/>
</dbReference>
<comment type="catalytic activity">
    <reaction evidence="5 6">
        <text>dTDP-beta-L-rhamnose + NADP(+) = dTDP-4-dehydro-beta-L-rhamnose + NADPH + H(+)</text>
        <dbReference type="Rhea" id="RHEA:21796"/>
        <dbReference type="ChEBI" id="CHEBI:15378"/>
        <dbReference type="ChEBI" id="CHEBI:57510"/>
        <dbReference type="ChEBI" id="CHEBI:57783"/>
        <dbReference type="ChEBI" id="CHEBI:58349"/>
        <dbReference type="ChEBI" id="CHEBI:62830"/>
        <dbReference type="EC" id="1.1.1.133"/>
    </reaction>
</comment>
<comment type="caution">
    <text evidence="8">The sequence shown here is derived from an EMBL/GenBank/DDBJ whole genome shotgun (WGS) entry which is preliminary data.</text>
</comment>
<evidence type="ECO:0000313" key="8">
    <source>
        <dbReference type="EMBL" id="MFD1104274.1"/>
    </source>
</evidence>
<dbReference type="EC" id="1.1.1.133" evidence="3 6"/>
<name>A0ABW3NYR3_9SPHN</name>
<evidence type="ECO:0000256" key="4">
    <source>
        <dbReference type="ARBA" id="ARBA00017099"/>
    </source>
</evidence>
<gene>
    <name evidence="8" type="primary">rfbD</name>
    <name evidence="8" type="ORF">ACFQ24_05170</name>
</gene>
<dbReference type="RefSeq" id="WP_380909491.1">
    <property type="nucleotide sequence ID" value="NZ_JBHTLS010000087.1"/>
</dbReference>
<sequence>MRIAVTGKTGQVVTSLMERGTAEGHEVIAIGRPELDLADPASVARALEEVSPDAIISAAAYTAVDKAESESDLAYAVNGAGAGAVAEAARALDVPLIHISTDYVFDGTLDRPYVESDPTGPTGVYGASKLAGEQAVLATYPENSAVLRVAWVHSPFGGNFVKTMLRLASDRDEVGVVGDQVGNPTSALAIADGILEVAANMVSNGSQELRGIFHMTAQGEGSWADFAEAIFAASTVRGGPSASVRHIGTADYPTPATRPANSRLDCTRIAKVHGVALPQWRTSLDEVMDRLQLAAQ</sequence>
<keyword evidence="6" id="KW-0521">NADP</keyword>
<organism evidence="8 9">
    <name type="scientific">Sphingobium olei</name>
    <dbReference type="NCBI Taxonomy" id="420955"/>
    <lineage>
        <taxon>Bacteria</taxon>
        <taxon>Pseudomonadati</taxon>
        <taxon>Pseudomonadota</taxon>
        <taxon>Alphaproteobacteria</taxon>
        <taxon>Sphingomonadales</taxon>
        <taxon>Sphingomonadaceae</taxon>
        <taxon>Sphingobium</taxon>
    </lineage>
</organism>
<dbReference type="InterPro" id="IPR036291">
    <property type="entry name" value="NAD(P)-bd_dom_sf"/>
</dbReference>
<evidence type="ECO:0000256" key="3">
    <source>
        <dbReference type="ARBA" id="ARBA00012929"/>
    </source>
</evidence>
<evidence type="ECO:0000256" key="2">
    <source>
        <dbReference type="ARBA" id="ARBA00010944"/>
    </source>
</evidence>
<dbReference type="CDD" id="cd05254">
    <property type="entry name" value="dTDP_HR_like_SDR_e"/>
    <property type="match status" value="1"/>
</dbReference>
<evidence type="ECO:0000256" key="5">
    <source>
        <dbReference type="ARBA" id="ARBA00048200"/>
    </source>
</evidence>
<comment type="cofactor">
    <cofactor evidence="6">
        <name>Mg(2+)</name>
        <dbReference type="ChEBI" id="CHEBI:18420"/>
    </cofactor>
    <text evidence="6">Binds 1 Mg(2+) ion per monomer.</text>
</comment>
<evidence type="ECO:0000256" key="6">
    <source>
        <dbReference type="RuleBase" id="RU364082"/>
    </source>
</evidence>
<feature type="domain" description="RmlD-like substrate binding" evidence="7">
    <location>
        <begin position="1"/>
        <end position="292"/>
    </location>
</feature>
<dbReference type="InterPro" id="IPR005913">
    <property type="entry name" value="dTDP_dehydrorham_reduct"/>
</dbReference>
<dbReference type="NCBIfam" id="TIGR01214">
    <property type="entry name" value="rmlD"/>
    <property type="match status" value="1"/>
</dbReference>
<proteinExistence type="inferred from homology"/>
<keyword evidence="6 8" id="KW-0560">Oxidoreductase</keyword>
<keyword evidence="9" id="KW-1185">Reference proteome</keyword>
<comment type="function">
    <text evidence="6">Catalyzes the reduction of dTDP-6-deoxy-L-lyxo-4-hexulose to yield dTDP-L-rhamnose.</text>
</comment>
<reference evidence="9" key="1">
    <citation type="journal article" date="2019" name="Int. J. Syst. Evol. Microbiol.">
        <title>The Global Catalogue of Microorganisms (GCM) 10K type strain sequencing project: providing services to taxonomists for standard genome sequencing and annotation.</title>
        <authorList>
            <consortium name="The Broad Institute Genomics Platform"/>
            <consortium name="The Broad Institute Genome Sequencing Center for Infectious Disease"/>
            <person name="Wu L."/>
            <person name="Ma J."/>
        </authorList>
    </citation>
    <scope>NUCLEOTIDE SEQUENCE [LARGE SCALE GENOMIC DNA]</scope>
    <source>
        <strain evidence="9">CCUG 54329</strain>
    </source>
</reference>
<dbReference type="GO" id="GO:0008831">
    <property type="term" value="F:dTDP-4-dehydrorhamnose reductase activity"/>
    <property type="evidence" value="ECO:0007669"/>
    <property type="project" value="UniProtKB-EC"/>
</dbReference>